<organism evidence="1 2">
    <name type="scientific">Pseudothauera nasutitermitis</name>
    <dbReference type="NCBI Taxonomy" id="2565930"/>
    <lineage>
        <taxon>Bacteria</taxon>
        <taxon>Pseudomonadati</taxon>
        <taxon>Pseudomonadota</taxon>
        <taxon>Betaproteobacteria</taxon>
        <taxon>Rhodocyclales</taxon>
        <taxon>Zoogloeaceae</taxon>
        <taxon>Pseudothauera</taxon>
    </lineage>
</organism>
<dbReference type="Proteomes" id="UP000308430">
    <property type="component" value="Unassembled WGS sequence"/>
</dbReference>
<dbReference type="AlphaFoldDB" id="A0A4S4B112"/>
<proteinExistence type="predicted"/>
<name>A0A4S4B112_9RHOO</name>
<reference evidence="1 2" key="1">
    <citation type="submission" date="2019-04" db="EMBL/GenBank/DDBJ databases">
        <title>Azoarcus nasutitermitis sp. nov. isolated from termite nest.</title>
        <authorList>
            <person name="Lin S.-Y."/>
            <person name="Hameed A."/>
            <person name="Hsu Y.-H."/>
            <person name="Young C.-C."/>
        </authorList>
    </citation>
    <scope>NUCLEOTIDE SEQUENCE [LARGE SCALE GENOMIC DNA]</scope>
    <source>
        <strain evidence="1 2">CC-YHH838</strain>
    </source>
</reference>
<protein>
    <submittedName>
        <fullName evidence="1">Uncharacterized protein</fullName>
    </submittedName>
</protein>
<evidence type="ECO:0000313" key="1">
    <source>
        <dbReference type="EMBL" id="THF64568.1"/>
    </source>
</evidence>
<accession>A0A4S4B112</accession>
<keyword evidence="2" id="KW-1185">Reference proteome</keyword>
<dbReference type="RefSeq" id="WP_136348287.1">
    <property type="nucleotide sequence ID" value="NZ_SSOC01000004.1"/>
</dbReference>
<evidence type="ECO:0000313" key="2">
    <source>
        <dbReference type="Proteomes" id="UP000308430"/>
    </source>
</evidence>
<sequence length="62" mass="6800">MKYDRLAGRQTGQSMVEYVVVCTALALALGVGLGSDDSALWQLIQNFRLGYQKFSFALSLPT</sequence>
<gene>
    <name evidence="1" type="ORF">E6C76_10915</name>
</gene>
<comment type="caution">
    <text evidence="1">The sequence shown here is derived from an EMBL/GenBank/DDBJ whole genome shotgun (WGS) entry which is preliminary data.</text>
</comment>
<dbReference type="EMBL" id="SSOC01000004">
    <property type="protein sequence ID" value="THF64568.1"/>
    <property type="molecule type" value="Genomic_DNA"/>
</dbReference>